<accession>A0A813EWC2</accession>
<feature type="non-terminal residue" evidence="2">
    <location>
        <position position="1"/>
    </location>
</feature>
<feature type="compositionally biased region" description="Basic and acidic residues" evidence="1">
    <location>
        <begin position="1"/>
        <end position="12"/>
    </location>
</feature>
<dbReference type="EMBL" id="CAJNNV010017289">
    <property type="protein sequence ID" value="CAE8605039.1"/>
    <property type="molecule type" value="Genomic_DNA"/>
</dbReference>
<feature type="region of interest" description="Disordered" evidence="1">
    <location>
        <begin position="1"/>
        <end position="137"/>
    </location>
</feature>
<protein>
    <submittedName>
        <fullName evidence="2">Uncharacterized protein</fullName>
    </submittedName>
</protein>
<dbReference type="AlphaFoldDB" id="A0A813EWC2"/>
<gene>
    <name evidence="2" type="ORF">PGLA1383_LOCUS23176</name>
</gene>
<sequence>AMRSVFDMHVDSADGQSEASAAPSWRPRQAATPEGRATLAPERHAVPPPDRRATLPPDRRTTPVPEGRAAPAPGGRSTSRQSGAPHSARASSHRGGGRSLNTGWAPPVIDNSAIPRRAAPKKKDQSPQTLDLQGSSVVGRAAGSVVSRAAGAALPPATPSVTAFSEISEANSAIPRKKSSVHSPWGADRANRDTPSRELHVQKQLMYRQLLDEQNERNADIRRRRHAENYEL</sequence>
<keyword evidence="3" id="KW-1185">Reference proteome</keyword>
<evidence type="ECO:0000313" key="3">
    <source>
        <dbReference type="Proteomes" id="UP000654075"/>
    </source>
</evidence>
<feature type="region of interest" description="Disordered" evidence="1">
    <location>
        <begin position="170"/>
        <end position="198"/>
    </location>
</feature>
<feature type="compositionally biased region" description="Basic and acidic residues" evidence="1">
    <location>
        <begin position="189"/>
        <end position="198"/>
    </location>
</feature>
<dbReference type="OrthoDB" id="490374at2759"/>
<evidence type="ECO:0000313" key="2">
    <source>
        <dbReference type="EMBL" id="CAE8605039.1"/>
    </source>
</evidence>
<proteinExistence type="predicted"/>
<reference evidence="2" key="1">
    <citation type="submission" date="2021-02" db="EMBL/GenBank/DDBJ databases">
        <authorList>
            <person name="Dougan E. K."/>
            <person name="Rhodes N."/>
            <person name="Thang M."/>
            <person name="Chan C."/>
        </authorList>
    </citation>
    <scope>NUCLEOTIDE SEQUENCE</scope>
</reference>
<name>A0A813EWC2_POLGL</name>
<evidence type="ECO:0000256" key="1">
    <source>
        <dbReference type="SAM" id="MobiDB-lite"/>
    </source>
</evidence>
<dbReference type="Proteomes" id="UP000654075">
    <property type="component" value="Unassembled WGS sequence"/>
</dbReference>
<feature type="compositionally biased region" description="Basic and acidic residues" evidence="1">
    <location>
        <begin position="41"/>
        <end position="61"/>
    </location>
</feature>
<organism evidence="2 3">
    <name type="scientific">Polarella glacialis</name>
    <name type="common">Dinoflagellate</name>
    <dbReference type="NCBI Taxonomy" id="89957"/>
    <lineage>
        <taxon>Eukaryota</taxon>
        <taxon>Sar</taxon>
        <taxon>Alveolata</taxon>
        <taxon>Dinophyceae</taxon>
        <taxon>Suessiales</taxon>
        <taxon>Suessiaceae</taxon>
        <taxon>Polarella</taxon>
    </lineage>
</organism>
<feature type="non-terminal residue" evidence="2">
    <location>
        <position position="232"/>
    </location>
</feature>
<comment type="caution">
    <text evidence="2">The sequence shown here is derived from an EMBL/GenBank/DDBJ whole genome shotgun (WGS) entry which is preliminary data.</text>
</comment>